<dbReference type="RefSeq" id="WP_232137087.1">
    <property type="nucleotide sequence ID" value="NZ_CP089507.1"/>
</dbReference>
<dbReference type="Pfam" id="PF25472">
    <property type="entry name" value="DUF7902"/>
    <property type="match status" value="1"/>
</dbReference>
<sequence>MTEQTQDATMASPEDAHIDQAVARGGAYEVLRRRLVEQGTRLRTLAESLNTRRLAEFGDSRMEVIGRFRIRSENNCVGRDIVQIPGDQVLFGYNVYIGLKSKTRIEDVFGLYRLVEADGGYDVVPVDHAGTFLAQPGFVHDFTELYAYYKHARLLQLIVREGRLLAAFQIGERSTDVRVFRWSITNTGELTYLDSRGERDIALPPPFDFEWTRATRELAVDGRHPHLDILDTLFVETTGGDLTVKVENNTETGAGIYSEPVDDRTQSIDDATFDFARVGTLILLKVLPYREQQWRGLIYNTFTGKIVRNDAIVQACVQLPEDHGIIFPGGYYLQNGDHRAFDAQMDGMQFKRAIRSPNGEDVMYIFYDRAAGRSALFVYNTIQRALQNPVFGHGYALLHDGRMVLFHAEGDAPTRVHPMQVWQTPFTSDEFAAHVPMGNSFMGRIGNPELVRGISNLLDLARTIDGRDVSLQRYQLLVHDTRRMFDAHHWLEDTDSEGAGALLHEIAATGESVLDEYEKVEGIRRQSDAAMREAETAHRALLGRLQPESWNRIEEFVEALNEISKQRGHLLTIRELRYVDTAAIDAMGEALQAAQDTVGAATGTFLAGERALQPVSERLKVLDTEAQAATTAKVLATSIGEMQALSGDLDMLSELMATLKVDDATERTRVVDAISGLYARLNQARTRADQRRRTLGSAEAVAQFGAQFALFGQAIAGALSLATDPERADEQLSRLMVQLEELESQFGEHEQFLGDILAKREELLETFESHKQSLLDARQRKAQAVFDAAARILDGLPRRTERFETADELNAFFAGDPLILKLRELATRLRDYRDTVKADDVEARLKAVRDQSVRSLRDRSDLFEGGGQVIRLGPRHRFSVNTQPLDLTILPRGDGLSIHLTGTDFYAPIEDPELEALRAYWQVTLDSESPDIARAEYLAGLVLQAAIEGREGLDLDRLQRELPEPDALERSVRAFAAPRYREGYEKGIHDHDAALILRALLPLHGQAGPLAKQPAARALAMAFWAFGRDGTAADHWPERSAGARAIRQLFASDAGVDALRVEIADALRAFVEAEALPFDITLAPVAADYLFEELREGAPTFGISHYARDLREALRKALDSAGLTADVDRALSDTAAPLAQRWSLAAQWLGALGASETHAALAGYVPEAIVLLLAADTLPHAVREVTLITDVDGLLGEHPRVHEGRLRLSLDGFLQRFDAHRLAFVPAFHRYQTVRQRIAARERDALRLSEFKARPLTSFVRNKLINEVYLPLIGDNLAKQMGTVGENKRSDLMGLLMLISPPGYGKTTLMEYVASRLGLVFMKINGPALGHEVRSIDPAQAPDATSRQELEKLNLALEMGSNTMLYVDDIQHTHPEFLQKFISLCDGTRRIEGVWKGRTKTYDMRGRKFCVVMAGNPYTESGEVFKIPDMLANRADIYNLGDVLGGMEDSFKLSYIENSLTSNPVLAPLATRDMADLYLLAERATGKDVSTNDLSHAYSGAEVNELTATLQRLLQVSEIVYRVNQQYIASAAQADRYRTEPAFRLQGSYRNMNKLAEKISPVMNAAELEQLLDDHYMGESQLLTTGAEENLLKLAELRGKLDETAAARWTQIKRDFMRDKAMGGEDADTGARVVAQLADIAAGLQVMGQGSEAPVAPAPWDQLLAALHELRAPAAPTPVEAAPAVEPDDTAKAVAGELQTVLRETAGPLLAQLGQSVAGQAALNAALAELAQWLRTRGTTLDSSTPARRRERTPAERRLDAALDRLGAADSDPDAQT</sequence>
<dbReference type="InterPro" id="IPR027417">
    <property type="entry name" value="P-loop_NTPase"/>
</dbReference>
<dbReference type="InterPro" id="IPR011704">
    <property type="entry name" value="ATPase_dyneun-rel_AAA"/>
</dbReference>
<dbReference type="SUPFAM" id="SSF52540">
    <property type="entry name" value="P-loop containing nucleoside triphosphate hydrolases"/>
    <property type="match status" value="1"/>
</dbReference>
<evidence type="ECO:0000256" key="1">
    <source>
        <dbReference type="SAM" id="MobiDB-lite"/>
    </source>
</evidence>
<evidence type="ECO:0000313" key="6">
    <source>
        <dbReference type="Proteomes" id="UP001430360"/>
    </source>
</evidence>
<keyword evidence="6" id="KW-1185">Reference proteome</keyword>
<name>A0ABS8UGS9_9GAMM</name>
<feature type="domain" description="ATPase dynein-related AAA" evidence="2">
    <location>
        <begin position="1296"/>
        <end position="1423"/>
    </location>
</feature>
<feature type="compositionally biased region" description="Basic and acidic residues" evidence="1">
    <location>
        <begin position="1752"/>
        <end position="1763"/>
    </location>
</feature>
<evidence type="ECO:0000259" key="4">
    <source>
        <dbReference type="Pfam" id="PF25472"/>
    </source>
</evidence>
<dbReference type="InterPro" id="IPR057224">
    <property type="entry name" value="DUF7902"/>
</dbReference>
<comment type="caution">
    <text evidence="5">The sequence shown here is derived from an EMBL/GenBank/DDBJ whole genome shotgun (WGS) entry which is preliminary data.</text>
</comment>
<feature type="domain" description="DUF7902" evidence="4">
    <location>
        <begin position="611"/>
        <end position="693"/>
    </location>
</feature>
<dbReference type="Pfam" id="PF12458">
    <property type="entry name" value="DUF3686"/>
    <property type="match status" value="1"/>
</dbReference>
<proteinExistence type="predicted"/>
<evidence type="ECO:0000259" key="3">
    <source>
        <dbReference type="Pfam" id="PF12458"/>
    </source>
</evidence>
<dbReference type="Proteomes" id="UP001430360">
    <property type="component" value="Unassembled WGS sequence"/>
</dbReference>
<dbReference type="EMBL" id="JAJQKU010000004">
    <property type="protein sequence ID" value="MCD9097946.1"/>
    <property type="molecule type" value="Genomic_DNA"/>
</dbReference>
<dbReference type="Pfam" id="PF07728">
    <property type="entry name" value="AAA_5"/>
    <property type="match status" value="1"/>
</dbReference>
<feature type="domain" description="DUF3686" evidence="3">
    <location>
        <begin position="42"/>
        <end position="489"/>
    </location>
</feature>
<protein>
    <submittedName>
        <fullName evidence="5">DNA repair ATPase</fullName>
    </submittedName>
</protein>
<reference evidence="5" key="1">
    <citation type="submission" date="2021-12" db="EMBL/GenBank/DDBJ databases">
        <authorList>
            <person name="Ulrich A."/>
        </authorList>
    </citation>
    <scope>NUCLEOTIDE SEQUENCE</scope>
    <source>
        <strain evidence="5">A1P009</strain>
    </source>
</reference>
<evidence type="ECO:0000259" key="2">
    <source>
        <dbReference type="Pfam" id="PF07728"/>
    </source>
</evidence>
<gene>
    <name evidence="5" type="ORF">LTT95_13460</name>
</gene>
<reference evidence="5" key="2">
    <citation type="journal article" date="2022" name="Syst. Appl. Microbiol.">
        <title>Physiological and genomic characterisation of Luteimonas fraxinea sp. nov., a bacterial species associated with trees tolerant to ash dieback.</title>
        <authorList>
            <person name="Ulrich K."/>
            <person name="Becker R."/>
            <person name="Behrendt U."/>
            <person name="Kube M."/>
            <person name="Schneck V."/>
            <person name="Ulrich A."/>
        </authorList>
    </citation>
    <scope>NUCLEOTIDE SEQUENCE</scope>
    <source>
        <strain evidence="5">A1P009</strain>
    </source>
</reference>
<accession>A0ABS8UGS9</accession>
<organism evidence="5 6">
    <name type="scientific">Luteimonas fraxinea</name>
    <dbReference type="NCBI Taxonomy" id="2901869"/>
    <lineage>
        <taxon>Bacteria</taxon>
        <taxon>Pseudomonadati</taxon>
        <taxon>Pseudomonadota</taxon>
        <taxon>Gammaproteobacteria</taxon>
        <taxon>Lysobacterales</taxon>
        <taxon>Lysobacteraceae</taxon>
        <taxon>Luteimonas</taxon>
    </lineage>
</organism>
<feature type="region of interest" description="Disordered" evidence="1">
    <location>
        <begin position="1740"/>
        <end position="1777"/>
    </location>
</feature>
<evidence type="ECO:0000313" key="5">
    <source>
        <dbReference type="EMBL" id="MCD9097946.1"/>
    </source>
</evidence>
<dbReference type="Gene3D" id="3.40.50.300">
    <property type="entry name" value="P-loop containing nucleotide triphosphate hydrolases"/>
    <property type="match status" value="1"/>
</dbReference>
<dbReference type="InterPro" id="IPR020958">
    <property type="entry name" value="DUF3686"/>
</dbReference>
<dbReference type="Gene3D" id="1.20.58.60">
    <property type="match status" value="1"/>
</dbReference>